<feature type="region of interest" description="Disordered" evidence="1">
    <location>
        <begin position="71"/>
        <end position="200"/>
    </location>
</feature>
<dbReference type="Proteomes" id="UP000887565">
    <property type="component" value="Unplaced"/>
</dbReference>
<evidence type="ECO:0000256" key="2">
    <source>
        <dbReference type="SAM" id="SignalP"/>
    </source>
</evidence>
<protein>
    <submittedName>
        <fullName evidence="4">Uncharacterized protein</fullName>
    </submittedName>
</protein>
<keyword evidence="3" id="KW-1185">Reference proteome</keyword>
<proteinExistence type="predicted"/>
<feature type="compositionally biased region" description="Low complexity" evidence="1">
    <location>
        <begin position="136"/>
        <end position="149"/>
    </location>
</feature>
<feature type="signal peptide" evidence="2">
    <location>
        <begin position="1"/>
        <end position="21"/>
    </location>
</feature>
<feature type="compositionally biased region" description="Polar residues" evidence="1">
    <location>
        <begin position="166"/>
        <end position="184"/>
    </location>
</feature>
<dbReference type="WBParaSite" id="nRc.2.0.1.t20442-RA">
    <property type="protein sequence ID" value="nRc.2.0.1.t20442-RA"/>
    <property type="gene ID" value="nRc.2.0.1.g20442"/>
</dbReference>
<name>A0A915J410_ROMCU</name>
<feature type="chain" id="PRO_5037505017" evidence="2">
    <location>
        <begin position="22"/>
        <end position="266"/>
    </location>
</feature>
<evidence type="ECO:0000313" key="3">
    <source>
        <dbReference type="Proteomes" id="UP000887565"/>
    </source>
</evidence>
<reference evidence="4" key="1">
    <citation type="submission" date="2022-11" db="UniProtKB">
        <authorList>
            <consortium name="WormBaseParasite"/>
        </authorList>
    </citation>
    <scope>IDENTIFICATION</scope>
</reference>
<accession>A0A915J410</accession>
<dbReference type="AlphaFoldDB" id="A0A915J410"/>
<evidence type="ECO:0000256" key="1">
    <source>
        <dbReference type="SAM" id="MobiDB-lite"/>
    </source>
</evidence>
<feature type="compositionally biased region" description="Low complexity" evidence="1">
    <location>
        <begin position="107"/>
        <end position="116"/>
    </location>
</feature>
<feature type="compositionally biased region" description="Polar residues" evidence="1">
    <location>
        <begin position="75"/>
        <end position="91"/>
    </location>
</feature>
<organism evidence="3 4">
    <name type="scientific">Romanomermis culicivorax</name>
    <name type="common">Nematode worm</name>
    <dbReference type="NCBI Taxonomy" id="13658"/>
    <lineage>
        <taxon>Eukaryota</taxon>
        <taxon>Metazoa</taxon>
        <taxon>Ecdysozoa</taxon>
        <taxon>Nematoda</taxon>
        <taxon>Enoplea</taxon>
        <taxon>Dorylaimia</taxon>
        <taxon>Mermithida</taxon>
        <taxon>Mermithoidea</taxon>
        <taxon>Mermithidae</taxon>
        <taxon>Romanomermis</taxon>
    </lineage>
</organism>
<keyword evidence="2" id="KW-0732">Signal</keyword>
<sequence length="266" mass="27896">MERLILLTLNVLLSRIPCSMTQQTPIDSCNLVTSTLNNLSINVGRLGESFISVRNLAEQIQQKMQLQSVQLQSVHHGNQQHINPQQGNQVPQSGILNGQLQGGQGLNNGQSGNGNMQLGGQGQSPAYPGNVGVQHQNGINNGQSGNGNMQLGGQGQSPAYPGNVGVQHQNGLNNGQSGNANMQLGGQGQSPAYPGNVGVQPHIISHNAQLQQIPSAPGSGGTAQNAIVSQYHSSGKTLERIQLQQNPATLIPGSRGTLQNLDKLKL</sequence>
<evidence type="ECO:0000313" key="4">
    <source>
        <dbReference type="WBParaSite" id="nRc.2.0.1.t20442-RA"/>
    </source>
</evidence>